<gene>
    <name evidence="4" type="ORF">DNX30_16215</name>
    <name evidence="3" type="ORF">J5U05_003867</name>
</gene>
<dbReference type="Proteomes" id="UP000871786">
    <property type="component" value="Unassembled WGS sequence"/>
</dbReference>
<dbReference type="PANTHER" id="PTHR22916">
    <property type="entry name" value="GLYCOSYLTRANSFERASE"/>
    <property type="match status" value="1"/>
</dbReference>
<dbReference type="InterPro" id="IPR029044">
    <property type="entry name" value="Nucleotide-diphossugar_trans"/>
</dbReference>
<name>A0A0A8J359_ECOLX</name>
<dbReference type="InterPro" id="IPR001173">
    <property type="entry name" value="Glyco_trans_2-like"/>
</dbReference>
<protein>
    <submittedName>
        <fullName evidence="2 3">Glycosyltransferase</fullName>
    </submittedName>
</protein>
<dbReference type="PANTHER" id="PTHR22916:SF67">
    <property type="entry name" value="COLANIC ACID BIOSYNTHESIS GLYCOSYL TRANSFERASE WCAE-RELATED"/>
    <property type="match status" value="1"/>
</dbReference>
<dbReference type="SUPFAM" id="SSF53448">
    <property type="entry name" value="Nucleotide-diphospho-sugar transferases"/>
    <property type="match status" value="1"/>
</dbReference>
<keyword evidence="2" id="KW-0808">Transferase</keyword>
<evidence type="ECO:0000313" key="2">
    <source>
        <dbReference type="EMBL" id="BAQ00829.1"/>
    </source>
</evidence>
<accession>A0A0A8J359</accession>
<organism evidence="2">
    <name type="scientific">Escherichia coli</name>
    <dbReference type="NCBI Taxonomy" id="562"/>
    <lineage>
        <taxon>Bacteria</taxon>
        <taxon>Pseudomonadati</taxon>
        <taxon>Pseudomonadota</taxon>
        <taxon>Gammaproteobacteria</taxon>
        <taxon>Enterobacterales</taxon>
        <taxon>Enterobacteriaceae</taxon>
        <taxon>Escherichia</taxon>
    </lineage>
</organism>
<reference evidence="3" key="2">
    <citation type="journal article" date="2018" name="Genome Biol.">
        <title>SKESA: strategic k-mer extension for scrupulous assemblies.</title>
        <authorList>
            <person name="Souvorov A."/>
            <person name="Agarwala R."/>
            <person name="Lipman D.J."/>
        </authorList>
    </citation>
    <scope>NUCLEOTIDE SEQUENCE</scope>
    <source>
        <strain evidence="3">ST-87-5</strain>
    </source>
</reference>
<dbReference type="Proteomes" id="UP000885382">
    <property type="component" value="Unassembled WGS sequence"/>
</dbReference>
<dbReference type="Gene3D" id="3.90.550.10">
    <property type="entry name" value="Spore Coat Polysaccharide Biosynthesis Protein SpsA, Chain A"/>
    <property type="match status" value="1"/>
</dbReference>
<dbReference type="Pfam" id="PF00535">
    <property type="entry name" value="Glycos_transf_2"/>
    <property type="match status" value="1"/>
</dbReference>
<sequence>MNGLQITIITSTYNCEEDFCKTAESIKNQNYCNIQWIVIDGNSNKSTLEYIYRYIDIIDYFLCESDQGIYDAWNKALPHINGDWVIFMGAGDTFYENNTLSKIANAIHENMSATTIYGDVYFSDEDNIVGVYGKIKKKWECGRPSLPPHQGTFQHSSFFKDNANRFDTTLKIAADSDFMIRTIDPSTMHYVNFPVSIMDASGVSSNESNKKLVKKEIAYILAKNNIHMPLSYKIKFAVYNSLQVLFKVIVPQALYQKTKSIKRKLFGLR</sequence>
<dbReference type="EMBL" id="RTJF01000018">
    <property type="protein sequence ID" value="MJL94279.1"/>
    <property type="molecule type" value="Genomic_DNA"/>
</dbReference>
<dbReference type="CDD" id="cd06433">
    <property type="entry name" value="GT_2_WfgS_like"/>
    <property type="match status" value="1"/>
</dbReference>
<evidence type="ECO:0000313" key="3">
    <source>
        <dbReference type="EMBL" id="HBA4248660.1"/>
    </source>
</evidence>
<dbReference type="EMBL" id="AB811613">
    <property type="protein sequence ID" value="BAQ00829.1"/>
    <property type="molecule type" value="Genomic_DNA"/>
</dbReference>
<reference evidence="4" key="3">
    <citation type="submission" date="2018-06" db="EMBL/GenBank/DDBJ databases">
        <authorList>
            <person name="Ashton P.M."/>
            <person name="Dallman T."/>
            <person name="Nair S."/>
            <person name="De Pinna E."/>
            <person name="Peters T."/>
            <person name="Grant K."/>
        </authorList>
    </citation>
    <scope>NUCLEOTIDE SEQUENCE [LARGE SCALE GENOMIC DNA]</scope>
    <source>
        <strain evidence="4">462023</strain>
    </source>
</reference>
<feature type="domain" description="Glycosyltransferase 2-like" evidence="1">
    <location>
        <begin position="7"/>
        <end position="127"/>
    </location>
</feature>
<dbReference type="AlphaFoldDB" id="A0A0A8J359"/>
<evidence type="ECO:0000259" key="1">
    <source>
        <dbReference type="Pfam" id="PF00535"/>
    </source>
</evidence>
<proteinExistence type="predicted"/>
<reference evidence="2" key="1">
    <citation type="journal article" date="2014" name="DNA Res.">
        <title>A complete view of the genetic diversity of the Escherichia coli O-antigen biosynthesis gene cluster.</title>
        <authorList>
            <person name="Iguchi A."/>
            <person name="Iyoda S."/>
            <person name="Kikuchi T."/>
            <person name="Ogura Y."/>
            <person name="Katsura K."/>
            <person name="Ohnishi M."/>
            <person name="Hayashi T."/>
            <person name="Thomson N.R."/>
        </authorList>
    </citation>
    <scope>NUCLEOTIDE SEQUENCE</scope>
    <source>
        <strain evidence="2">H502a</strain>
    </source>
</reference>
<dbReference type="EMBL" id="DADRWU010000046">
    <property type="protein sequence ID" value="HBA4248660.1"/>
    <property type="molecule type" value="Genomic_DNA"/>
</dbReference>
<dbReference type="RefSeq" id="WP_001614851.1">
    <property type="nucleotide sequence ID" value="NZ_CABMNJ010000001.1"/>
</dbReference>
<reference evidence="3" key="4">
    <citation type="submission" date="2021-03" db="EMBL/GenBank/DDBJ databases">
        <authorList>
            <consortium name="NCBI Pathogen Detection Project"/>
        </authorList>
    </citation>
    <scope>NUCLEOTIDE SEQUENCE</scope>
    <source>
        <strain evidence="3">ST-87-5</strain>
    </source>
</reference>
<evidence type="ECO:0000313" key="4">
    <source>
        <dbReference type="EMBL" id="MJL94279.1"/>
    </source>
</evidence>
<dbReference type="GO" id="GO:0016758">
    <property type="term" value="F:hexosyltransferase activity"/>
    <property type="evidence" value="ECO:0007669"/>
    <property type="project" value="UniProtKB-ARBA"/>
</dbReference>